<feature type="compositionally biased region" description="Basic residues" evidence="1">
    <location>
        <begin position="364"/>
        <end position="376"/>
    </location>
</feature>
<evidence type="ECO:0000259" key="2">
    <source>
        <dbReference type="Pfam" id="PF01764"/>
    </source>
</evidence>
<dbReference type="AlphaFoldDB" id="A0A3R7NM16"/>
<dbReference type="Gene3D" id="3.40.50.10300">
    <property type="entry name" value="CoaB-like"/>
    <property type="match status" value="1"/>
</dbReference>
<dbReference type="SUPFAM" id="SSF53474">
    <property type="entry name" value="alpha/beta-Hydrolases"/>
    <property type="match status" value="1"/>
</dbReference>
<dbReference type="PANTHER" id="PTHR45856">
    <property type="entry name" value="ALPHA/BETA-HYDROLASES SUPERFAMILY PROTEIN"/>
    <property type="match status" value="1"/>
</dbReference>
<feature type="domain" description="Fungal lipase-type" evidence="2">
    <location>
        <begin position="737"/>
        <end position="848"/>
    </location>
</feature>
<accession>A0A3R7NM16</accession>
<organism evidence="3 4">
    <name type="scientific">Phytophthora kernoviae</name>
    <dbReference type="NCBI Taxonomy" id="325452"/>
    <lineage>
        <taxon>Eukaryota</taxon>
        <taxon>Sar</taxon>
        <taxon>Stramenopiles</taxon>
        <taxon>Oomycota</taxon>
        <taxon>Peronosporomycetes</taxon>
        <taxon>Peronosporales</taxon>
        <taxon>Peronosporaceae</taxon>
        <taxon>Phytophthora</taxon>
    </lineage>
</organism>
<protein>
    <recommendedName>
        <fullName evidence="2">Fungal lipase-type domain-containing protein</fullName>
    </recommendedName>
</protein>
<evidence type="ECO:0000313" key="4">
    <source>
        <dbReference type="Proteomes" id="UP000285624"/>
    </source>
</evidence>
<feature type="region of interest" description="Disordered" evidence="1">
    <location>
        <begin position="345"/>
        <end position="376"/>
    </location>
</feature>
<proteinExistence type="predicted"/>
<reference evidence="3 4" key="1">
    <citation type="journal article" date="2019" name="Mol. Plant Pathol.">
        <title>Genome sequencing of oomycete isolates from Chile supports the New Zealand origin of Phytophthora kernoviae and makes available the first Nothophytophthora sp. genome.</title>
        <authorList>
            <person name="Studholme D.J."/>
            <person name="Panda P."/>
            <person name="Sanfuentes Von Stowasser E."/>
            <person name="Gonzalez M."/>
            <person name="Hill R."/>
            <person name="Sambles C."/>
            <person name="Grant M."/>
            <person name="Williams N.M."/>
            <person name="McDougal R.L."/>
        </authorList>
    </citation>
    <scope>NUCLEOTIDE SEQUENCE [LARGE SCALE GENOMIC DNA]</scope>
    <source>
        <strain evidence="3">Chile4</strain>
    </source>
</reference>
<dbReference type="InterPro" id="IPR002921">
    <property type="entry name" value="Fungal_lipase-type"/>
</dbReference>
<dbReference type="Gene3D" id="3.40.50.1820">
    <property type="entry name" value="alpha/beta hydrolase"/>
    <property type="match status" value="1"/>
</dbReference>
<dbReference type="InterPro" id="IPR029058">
    <property type="entry name" value="AB_hydrolase_fold"/>
</dbReference>
<comment type="caution">
    <text evidence="3">The sequence shown here is derived from an EMBL/GenBank/DDBJ whole genome shotgun (WGS) entry which is preliminary data.</text>
</comment>
<dbReference type="InterPro" id="IPR035929">
    <property type="entry name" value="CoaB-like_sf"/>
</dbReference>
<gene>
    <name evidence="3" type="ORF">BBO99_00000940</name>
</gene>
<dbReference type="GO" id="GO:0006629">
    <property type="term" value="P:lipid metabolic process"/>
    <property type="evidence" value="ECO:0007669"/>
    <property type="project" value="InterPro"/>
</dbReference>
<dbReference type="SUPFAM" id="SSF102645">
    <property type="entry name" value="CoaB-like"/>
    <property type="match status" value="1"/>
</dbReference>
<name>A0A3R7NM16_9STRA</name>
<feature type="region of interest" description="Disordered" evidence="1">
    <location>
        <begin position="91"/>
        <end position="119"/>
    </location>
</feature>
<dbReference type="Proteomes" id="UP000285624">
    <property type="component" value="Unassembled WGS sequence"/>
</dbReference>
<keyword evidence="4" id="KW-1185">Reference proteome</keyword>
<evidence type="ECO:0000313" key="3">
    <source>
        <dbReference type="EMBL" id="RLN84949.1"/>
    </source>
</evidence>
<dbReference type="PANTHER" id="PTHR45856:SF11">
    <property type="entry name" value="FUNGAL LIPASE-LIKE DOMAIN-CONTAINING PROTEIN"/>
    <property type="match status" value="1"/>
</dbReference>
<feature type="region of interest" description="Disordered" evidence="1">
    <location>
        <begin position="705"/>
        <end position="728"/>
    </location>
</feature>
<dbReference type="STRING" id="325452.A0A3R7NM16"/>
<dbReference type="InterPro" id="IPR051218">
    <property type="entry name" value="Sec_MonoDiacylglyc_Lipase"/>
</dbReference>
<evidence type="ECO:0000256" key="1">
    <source>
        <dbReference type="SAM" id="MobiDB-lite"/>
    </source>
</evidence>
<dbReference type="Pfam" id="PF01764">
    <property type="entry name" value="Lipase_3"/>
    <property type="match status" value="1"/>
</dbReference>
<dbReference type="EMBL" id="MBDN02000013">
    <property type="protein sequence ID" value="RLN84949.1"/>
    <property type="molecule type" value="Genomic_DNA"/>
</dbReference>
<sequence length="1005" mass="113100">MRQVVQATSATGESLRDSLQSEFVRQARDMPGIICEEANAGSGVYAVRCGNLYQLYQRINLNEDTYPLNVFGRQEIWEFGKDVACPKTSERRDLGCPTRTMSDDETHQSQSCPDNNKKHSLSFLPHRKDMALWGTLRHRISGAVPTDSSAFVDEFFSKTPEDPRWELNTIQKQTEEFIAAQLDKRRGIALITSGATIVPLDPENDTFVDVAPQVQEQQGPACAEYLLQLGYAVIFVHREDSLRPFTRHFQKYIQNGAFMDMFSLQDNGLVLSGVDLSQQLQFQKITQLYTECSTRVLNLSFSSVQQYLMLTRLTTQAMKLAENRGIIVLAATLMDFYVPVDAPAAAGASDDKKDTGDPASLPSHHGKSKKKHFKKLSKKKSDEFSVNFVRVPNIIRKIRKEWCPKAFLVTCKHQLASGEDIESAHTDLEKWGVDVIAGNHHAREILLITEQEEAIVSCPENEDINDAFASAIADMHRSFRRKREILARGKQLLLLSAKFSMLKENDVVNEDAEGNKNVQFGLGVKIRADRRAPNAIAPVYELKHIFQNKSHCARAHVWEGEVHHPLTGTTRDVVVAFSPAGNPETIRDVWGDFWSGWAEDELKEFKTEMKGISLSSAINIVTSSVSGDYAPASQLLKFMWSKIGHAWSDGEKTRIRQSIQNMMAVALDRGFTEPPGISILEKLMRKARIQRFDSLVLDQPTAVPVHAQTHARRRRRDSDSDSTGSGEINPVRLSKARVVRVHRAINDYMQDMIKEGLLDAILKYVEQGVPVHVTGYSMGGMLGQLFMLYLGDHARMNGWDASKINFVGFGSPRVGDIGFAARLRVLFDPQQLLVVMHPSDTVHAFPPTAEGYVDACIKIFLREDGLGIGRRTPAHFSLLPVTRSIDRAFEHAHKAHARDAANEPECSFCRSKAHVTAQHRCRYCIERGSHRGSDCPNRNKGCLLCGNANHCTGEHRCRVCQQYGHRGRECHAQRDVGFAELLTYFRYHHFLYYNANLKKSVEFTS</sequence>